<name>A0A8T3BB55_DENNO</name>
<dbReference type="GO" id="GO:0003700">
    <property type="term" value="F:DNA-binding transcription factor activity"/>
    <property type="evidence" value="ECO:0007669"/>
    <property type="project" value="InterPro"/>
</dbReference>
<proteinExistence type="inferred from homology"/>
<keyword evidence="3 5" id="KW-0804">Transcription</keyword>
<dbReference type="CDD" id="cd11449">
    <property type="entry name" value="bHLH_AtAIB_like"/>
    <property type="match status" value="1"/>
</dbReference>
<comment type="subcellular location">
    <subcellularLocation>
        <location evidence="5">Nucleus</location>
    </subcellularLocation>
</comment>
<gene>
    <name evidence="8" type="ORF">KFK09_010873</name>
</gene>
<reference evidence="8" key="1">
    <citation type="journal article" date="2022" name="Front. Genet.">
        <title>Chromosome-Scale Assembly of the Dendrobium nobile Genome Provides Insights Into the Molecular Mechanism of the Biosynthesis of the Medicinal Active Ingredient of Dendrobium.</title>
        <authorList>
            <person name="Xu Q."/>
            <person name="Niu S.-C."/>
            <person name="Li K.-L."/>
            <person name="Zheng P.-J."/>
            <person name="Zhang X.-J."/>
            <person name="Jia Y."/>
            <person name="Liu Y."/>
            <person name="Niu Y.-X."/>
            <person name="Yu L.-H."/>
            <person name="Chen D.-F."/>
            <person name="Zhang G.-Q."/>
        </authorList>
    </citation>
    <scope>NUCLEOTIDE SEQUENCE</scope>
    <source>
        <tissue evidence="8">Leaf</tissue>
    </source>
</reference>
<dbReference type="Proteomes" id="UP000829196">
    <property type="component" value="Unassembled WGS sequence"/>
</dbReference>
<evidence type="ECO:0000259" key="7">
    <source>
        <dbReference type="PROSITE" id="PS50888"/>
    </source>
</evidence>
<dbReference type="GO" id="GO:0046983">
    <property type="term" value="F:protein dimerization activity"/>
    <property type="evidence" value="ECO:0007669"/>
    <property type="project" value="InterPro"/>
</dbReference>
<feature type="compositionally biased region" description="Basic and acidic residues" evidence="6">
    <location>
        <begin position="276"/>
        <end position="290"/>
    </location>
</feature>
<accession>A0A8T3BB55</accession>
<evidence type="ECO:0000256" key="4">
    <source>
        <dbReference type="ARBA" id="ARBA00023242"/>
    </source>
</evidence>
<dbReference type="EMBL" id="JAGYWB010000009">
    <property type="protein sequence ID" value="KAI0510272.1"/>
    <property type="molecule type" value="Genomic_DNA"/>
</dbReference>
<keyword evidence="9" id="KW-1185">Reference proteome</keyword>
<evidence type="ECO:0000313" key="8">
    <source>
        <dbReference type="EMBL" id="KAI0510272.1"/>
    </source>
</evidence>
<comment type="similarity">
    <text evidence="1">Belongs to the bHLH protein family.</text>
</comment>
<dbReference type="InterPro" id="IPR025610">
    <property type="entry name" value="MYC/MYB_N"/>
</dbReference>
<dbReference type="InterPro" id="IPR036638">
    <property type="entry name" value="HLH_DNA-bd_sf"/>
</dbReference>
<dbReference type="GO" id="GO:0000976">
    <property type="term" value="F:transcription cis-regulatory region binding"/>
    <property type="evidence" value="ECO:0007669"/>
    <property type="project" value="TreeGrafter"/>
</dbReference>
<dbReference type="Pfam" id="PF00010">
    <property type="entry name" value="HLH"/>
    <property type="match status" value="1"/>
</dbReference>
<keyword evidence="4 5" id="KW-0539">Nucleus</keyword>
<feature type="region of interest" description="Disordered" evidence="6">
    <location>
        <begin position="253"/>
        <end position="290"/>
    </location>
</feature>
<dbReference type="InterPro" id="IPR045084">
    <property type="entry name" value="AIB/MYC-like"/>
</dbReference>
<dbReference type="Pfam" id="PF14215">
    <property type="entry name" value="bHLH-MYC_N"/>
    <property type="match status" value="1"/>
</dbReference>
<evidence type="ECO:0000256" key="3">
    <source>
        <dbReference type="ARBA" id="ARBA00023163"/>
    </source>
</evidence>
<dbReference type="Gene3D" id="4.10.280.10">
    <property type="entry name" value="Helix-loop-helix DNA-binding domain"/>
    <property type="match status" value="1"/>
</dbReference>
<dbReference type="InterPro" id="IPR011598">
    <property type="entry name" value="bHLH_dom"/>
</dbReference>
<dbReference type="SMR" id="A0A8T3BB55"/>
<evidence type="ECO:0000256" key="2">
    <source>
        <dbReference type="ARBA" id="ARBA00023015"/>
    </source>
</evidence>
<dbReference type="GO" id="GO:0005634">
    <property type="term" value="C:nucleus"/>
    <property type="evidence" value="ECO:0007669"/>
    <property type="project" value="UniProtKB-SubCell"/>
</dbReference>
<dbReference type="SUPFAM" id="SSF47459">
    <property type="entry name" value="HLH, helix-loop-helix DNA-binding domain"/>
    <property type="match status" value="1"/>
</dbReference>
<evidence type="ECO:0000256" key="5">
    <source>
        <dbReference type="RuleBase" id="RU369104"/>
    </source>
</evidence>
<dbReference type="PANTHER" id="PTHR11514:SF43">
    <property type="entry name" value="TRANSCRIPTION FACTOR MYC2"/>
    <property type="match status" value="1"/>
</dbReference>
<keyword evidence="2 5" id="KW-0805">Transcription regulation</keyword>
<comment type="caution">
    <text evidence="8">The sequence shown here is derived from an EMBL/GenBank/DDBJ whole genome shotgun (WGS) entry which is preliminary data.</text>
</comment>
<dbReference type="SMART" id="SM00353">
    <property type="entry name" value="HLH"/>
    <property type="match status" value="1"/>
</dbReference>
<dbReference type="OrthoDB" id="1926382at2759"/>
<evidence type="ECO:0000256" key="1">
    <source>
        <dbReference type="ARBA" id="ARBA00005510"/>
    </source>
</evidence>
<evidence type="ECO:0000313" key="9">
    <source>
        <dbReference type="Proteomes" id="UP000829196"/>
    </source>
</evidence>
<evidence type="ECO:0000256" key="6">
    <source>
        <dbReference type="SAM" id="MobiDB-lite"/>
    </source>
</evidence>
<organism evidence="8 9">
    <name type="scientific">Dendrobium nobile</name>
    <name type="common">Orchid</name>
    <dbReference type="NCBI Taxonomy" id="94219"/>
    <lineage>
        <taxon>Eukaryota</taxon>
        <taxon>Viridiplantae</taxon>
        <taxon>Streptophyta</taxon>
        <taxon>Embryophyta</taxon>
        <taxon>Tracheophyta</taxon>
        <taxon>Spermatophyta</taxon>
        <taxon>Magnoliopsida</taxon>
        <taxon>Liliopsida</taxon>
        <taxon>Asparagales</taxon>
        <taxon>Orchidaceae</taxon>
        <taxon>Epidendroideae</taxon>
        <taxon>Malaxideae</taxon>
        <taxon>Dendrobiinae</taxon>
        <taxon>Dendrobium</taxon>
    </lineage>
</organism>
<sequence length="462" mass="51218">MIVWPEDMASSILIDDPFNPYTFPCSLPSATVSSCDSSITSSFPPDALQLRLQALIESHSDSWTYAIFWHSSSNAMLSWGDGFYKGSPDPPINHRHRPYSPDQEHRKRVLRELNSLISTSVDDAIEEEITDTEWFFLISMTHCLVAPTSLLIQAQMSAETIWISGNNRLGAAQCDRARQAAAFGIRTMACIPVANGVVELGSTNVVFKNPDTISRIRDSFSFPSVEIPISNPQFLVENPISCGAVTPLLTTDGSENSDLALTVEPERRPRKRGRKTANDRDQPLNHVEAERQRREKLNQLFYSLRAAVPNVSKMDKASLLGDAVAYITELQETIRSLESCNGSLRSQVDVLKSNVNGFLAEVGGREGKLEGLELEVKVIGTEAMIRLQSNRKGHPSARFMSALEAVGLELLYGSCSVVEDLMLQQFTVRMTDFRSQEQLNEEIFARLFGDAAAGGDCFQQFS</sequence>
<feature type="domain" description="BHLH" evidence="7">
    <location>
        <begin position="281"/>
        <end position="330"/>
    </location>
</feature>
<dbReference type="PROSITE" id="PS50888">
    <property type="entry name" value="BHLH"/>
    <property type="match status" value="1"/>
</dbReference>
<protein>
    <recommendedName>
        <fullName evidence="5">Transcription factor</fullName>
        <shortName evidence="5">bHLH transcription factor</shortName>
    </recommendedName>
    <alternativeName>
        <fullName evidence="5">Basic helix-loop-helix protein</fullName>
    </alternativeName>
</protein>
<dbReference type="PANTHER" id="PTHR11514">
    <property type="entry name" value="MYC"/>
    <property type="match status" value="1"/>
</dbReference>
<dbReference type="AlphaFoldDB" id="A0A8T3BB55"/>